<gene>
    <name evidence="1" type="ORF">rCG_41242</name>
</gene>
<dbReference type="EMBL" id="CH474073">
    <property type="protein sequence ID" value="EDL86676.1"/>
    <property type="molecule type" value="Genomic_DNA"/>
</dbReference>
<evidence type="ECO:0000313" key="1">
    <source>
        <dbReference type="EMBL" id="EDL86676.1"/>
    </source>
</evidence>
<dbReference type="Proteomes" id="UP000234681">
    <property type="component" value="Chromosome 18"/>
</dbReference>
<accession>A6KNF2</accession>
<reference evidence="2" key="1">
    <citation type="submission" date="2005-09" db="EMBL/GenBank/DDBJ databases">
        <authorList>
            <person name="Mural R.J."/>
            <person name="Li P.W."/>
            <person name="Adams M.D."/>
            <person name="Amanatides P.G."/>
            <person name="Baden-Tillson H."/>
            <person name="Barnstead M."/>
            <person name="Chin S.H."/>
            <person name="Dew I."/>
            <person name="Evans C.A."/>
            <person name="Ferriera S."/>
            <person name="Flanigan M."/>
            <person name="Fosler C."/>
            <person name="Glodek A."/>
            <person name="Gu Z."/>
            <person name="Holt R.A."/>
            <person name="Jennings D."/>
            <person name="Kraft C.L."/>
            <person name="Lu F."/>
            <person name="Nguyen T."/>
            <person name="Nusskern D.R."/>
            <person name="Pfannkoch C.M."/>
            <person name="Sitter C."/>
            <person name="Sutton G.G."/>
            <person name="Venter J.C."/>
            <person name="Wang Z."/>
            <person name="Woodage T."/>
            <person name="Zheng X.H."/>
            <person name="Zhong F."/>
        </authorList>
    </citation>
    <scope>NUCLEOTIDE SEQUENCE [LARGE SCALE GENOMIC DNA]</scope>
    <source>
        <strain>BN</strain>
        <strain evidence="2">Sprague-Dawley</strain>
    </source>
</reference>
<organism evidence="1 2">
    <name type="scientific">Rattus norvegicus</name>
    <name type="common">Rat</name>
    <dbReference type="NCBI Taxonomy" id="10116"/>
    <lineage>
        <taxon>Eukaryota</taxon>
        <taxon>Metazoa</taxon>
        <taxon>Chordata</taxon>
        <taxon>Craniata</taxon>
        <taxon>Vertebrata</taxon>
        <taxon>Euteleostomi</taxon>
        <taxon>Mammalia</taxon>
        <taxon>Eutheria</taxon>
        <taxon>Euarchontoglires</taxon>
        <taxon>Glires</taxon>
        <taxon>Rodentia</taxon>
        <taxon>Myomorpha</taxon>
        <taxon>Muroidea</taxon>
        <taxon>Muridae</taxon>
        <taxon>Murinae</taxon>
        <taxon>Rattus</taxon>
    </lineage>
</organism>
<sequence>MLDGGKKSSILVEKEVENAKVAT</sequence>
<evidence type="ECO:0000313" key="2">
    <source>
        <dbReference type="Proteomes" id="UP000234681"/>
    </source>
</evidence>
<proteinExistence type="predicted"/>
<name>A6KNF2_RAT</name>
<dbReference type="AlphaFoldDB" id="A6KNF2"/>
<protein>
    <submittedName>
        <fullName evidence="1">RCG41242, isoform CRA_a</fullName>
    </submittedName>
</protein>